<evidence type="ECO:0000313" key="3">
    <source>
        <dbReference type="Proteomes" id="UP001166674"/>
    </source>
</evidence>
<proteinExistence type="predicted"/>
<dbReference type="EMBL" id="JAATJV010331732">
    <property type="protein sequence ID" value="MBZ3878576.1"/>
    <property type="molecule type" value="Genomic_DNA"/>
</dbReference>
<name>A0AA41MV27_SCICA</name>
<accession>A0AA41MV27</accession>
<feature type="region of interest" description="Disordered" evidence="1">
    <location>
        <begin position="1"/>
        <end position="75"/>
    </location>
</feature>
<keyword evidence="3" id="KW-1185">Reference proteome</keyword>
<reference evidence="2" key="1">
    <citation type="submission" date="2020-03" db="EMBL/GenBank/DDBJ databases">
        <title>Studies in the Genomics of Life Span.</title>
        <authorList>
            <person name="Glass D."/>
        </authorList>
    </citation>
    <scope>NUCLEOTIDE SEQUENCE</scope>
    <source>
        <strain evidence="2">SUZIE</strain>
        <tissue evidence="2">Muscle</tissue>
    </source>
</reference>
<feature type="compositionally biased region" description="Acidic residues" evidence="1">
    <location>
        <begin position="20"/>
        <end position="46"/>
    </location>
</feature>
<evidence type="ECO:0000313" key="2">
    <source>
        <dbReference type="EMBL" id="MBZ3878576.1"/>
    </source>
</evidence>
<evidence type="ECO:0000256" key="1">
    <source>
        <dbReference type="SAM" id="MobiDB-lite"/>
    </source>
</evidence>
<sequence>MLGSRGEGEDDVGAPHPESDLESDSEPQSEEEDAEDAVQLEEDQDVGPESCQEPEGGARESAGRKSPFCRRQRKE</sequence>
<dbReference type="AlphaFoldDB" id="A0AA41MV27"/>
<protein>
    <submittedName>
        <fullName evidence="2">Nucleolar MIF4G domain-containing protein 1, incomplete match</fullName>
    </submittedName>
</protein>
<comment type="caution">
    <text evidence="2">The sequence shown here is derived from an EMBL/GenBank/DDBJ whole genome shotgun (WGS) entry which is preliminary data.</text>
</comment>
<dbReference type="Proteomes" id="UP001166674">
    <property type="component" value="Unassembled WGS sequence"/>
</dbReference>
<organism evidence="2 3">
    <name type="scientific">Sciurus carolinensis</name>
    <name type="common">Eastern gray squirrel</name>
    <dbReference type="NCBI Taxonomy" id="30640"/>
    <lineage>
        <taxon>Eukaryota</taxon>
        <taxon>Metazoa</taxon>
        <taxon>Chordata</taxon>
        <taxon>Craniata</taxon>
        <taxon>Vertebrata</taxon>
        <taxon>Euteleostomi</taxon>
        <taxon>Mammalia</taxon>
        <taxon>Eutheria</taxon>
        <taxon>Euarchontoglires</taxon>
        <taxon>Glires</taxon>
        <taxon>Rodentia</taxon>
        <taxon>Sciuromorpha</taxon>
        <taxon>Sciuridae</taxon>
        <taxon>Sciurinae</taxon>
        <taxon>Sciurini</taxon>
        <taxon>Sciurus</taxon>
    </lineage>
</organism>
<gene>
    <name evidence="2" type="ORF">SUZIE_148675</name>
</gene>